<evidence type="ECO:0000256" key="10">
    <source>
        <dbReference type="SAM" id="SignalP"/>
    </source>
</evidence>
<keyword evidence="3" id="KW-0812">Transmembrane</keyword>
<keyword evidence="4 10" id="KW-0732">Signal</keyword>
<dbReference type="InterPro" id="IPR001611">
    <property type="entry name" value="Leu-rich_rpt"/>
</dbReference>
<dbReference type="GO" id="GO:0016020">
    <property type="term" value="C:membrane"/>
    <property type="evidence" value="ECO:0007669"/>
    <property type="project" value="UniProtKB-SubCell"/>
</dbReference>
<evidence type="ECO:0000256" key="8">
    <source>
        <dbReference type="ARBA" id="ARBA00023170"/>
    </source>
</evidence>
<evidence type="ECO:0000256" key="5">
    <source>
        <dbReference type="ARBA" id="ARBA00022737"/>
    </source>
</evidence>
<keyword evidence="2" id="KW-0433">Leucine-rich repeat</keyword>
<dbReference type="Gene3D" id="3.80.10.10">
    <property type="entry name" value="Ribonuclease Inhibitor"/>
    <property type="match status" value="1"/>
</dbReference>
<gene>
    <name evidence="12" type="ORF">CMV_015564</name>
</gene>
<keyword evidence="5" id="KW-0677">Repeat</keyword>
<dbReference type="Pfam" id="PF08263">
    <property type="entry name" value="LRRNT_2"/>
    <property type="match status" value="1"/>
</dbReference>
<evidence type="ECO:0000256" key="1">
    <source>
        <dbReference type="ARBA" id="ARBA00004479"/>
    </source>
</evidence>
<feature type="chain" id="PRO_5035206165" description="Leucine-rich repeat-containing N-terminal plant-type domain-containing protein" evidence="10">
    <location>
        <begin position="18"/>
        <end position="169"/>
    </location>
</feature>
<keyword evidence="7" id="KW-0472">Membrane</keyword>
<feature type="signal peptide" evidence="10">
    <location>
        <begin position="1"/>
        <end position="17"/>
    </location>
</feature>
<dbReference type="SUPFAM" id="SSF52058">
    <property type="entry name" value="L domain-like"/>
    <property type="match status" value="1"/>
</dbReference>
<keyword evidence="9" id="KW-0325">Glycoprotein</keyword>
<evidence type="ECO:0000256" key="4">
    <source>
        <dbReference type="ARBA" id="ARBA00022729"/>
    </source>
</evidence>
<dbReference type="InterPro" id="IPR046956">
    <property type="entry name" value="RLP23-like"/>
</dbReference>
<sequence>MFTHFLALLSLYYLIFASFPFVQPLCHDDESFALLQFKESFIIDQFASSDPSAYSKVSSWKRESDDCCSWDGVECDKNTGFDHVPVILPWTNLRILELSHNKLQGISVPIPPSSIATYEISNNILTGEIPLMICNLSLFFRLDLSYNNLRGMLPDCLGNFSGSLSILNL</sequence>
<dbReference type="AlphaFoldDB" id="A0A8J4R9E2"/>
<evidence type="ECO:0000313" key="13">
    <source>
        <dbReference type="Proteomes" id="UP000737018"/>
    </source>
</evidence>
<evidence type="ECO:0000256" key="2">
    <source>
        <dbReference type="ARBA" id="ARBA00022614"/>
    </source>
</evidence>
<dbReference type="InterPro" id="IPR013210">
    <property type="entry name" value="LRR_N_plant-typ"/>
</dbReference>
<evidence type="ECO:0000256" key="7">
    <source>
        <dbReference type="ARBA" id="ARBA00023136"/>
    </source>
</evidence>
<keyword evidence="6" id="KW-1133">Transmembrane helix</keyword>
<dbReference type="PANTHER" id="PTHR48061:SF12">
    <property type="entry name" value="DISEASE RESISTANCE LIKE PROTEIN"/>
    <property type="match status" value="1"/>
</dbReference>
<evidence type="ECO:0000313" key="12">
    <source>
        <dbReference type="EMBL" id="KAF3959644.1"/>
    </source>
</evidence>
<dbReference type="OrthoDB" id="1394818at2759"/>
<accession>A0A8J4R9E2</accession>
<keyword evidence="8" id="KW-0675">Receptor</keyword>
<feature type="domain" description="Leucine-rich repeat-containing N-terminal plant-type" evidence="11">
    <location>
        <begin position="27"/>
        <end position="76"/>
    </location>
</feature>
<proteinExistence type="predicted"/>
<dbReference type="Proteomes" id="UP000737018">
    <property type="component" value="Unassembled WGS sequence"/>
</dbReference>
<dbReference type="InterPro" id="IPR032675">
    <property type="entry name" value="LRR_dom_sf"/>
</dbReference>
<name>A0A8J4R9E2_9ROSI</name>
<evidence type="ECO:0000256" key="3">
    <source>
        <dbReference type="ARBA" id="ARBA00022692"/>
    </source>
</evidence>
<dbReference type="Pfam" id="PF00560">
    <property type="entry name" value="LRR_1"/>
    <property type="match status" value="2"/>
</dbReference>
<evidence type="ECO:0000259" key="11">
    <source>
        <dbReference type="Pfam" id="PF08263"/>
    </source>
</evidence>
<dbReference type="EMBL" id="JRKL02002283">
    <property type="protein sequence ID" value="KAF3959644.1"/>
    <property type="molecule type" value="Genomic_DNA"/>
</dbReference>
<dbReference type="PANTHER" id="PTHR48061">
    <property type="entry name" value="LEUCINE-RICH REPEAT RECEPTOR PROTEIN KINASE EMS1-LIKE-RELATED"/>
    <property type="match status" value="1"/>
</dbReference>
<evidence type="ECO:0000256" key="9">
    <source>
        <dbReference type="ARBA" id="ARBA00023180"/>
    </source>
</evidence>
<comment type="caution">
    <text evidence="12">The sequence shown here is derived from an EMBL/GenBank/DDBJ whole genome shotgun (WGS) entry which is preliminary data.</text>
</comment>
<evidence type="ECO:0000256" key="6">
    <source>
        <dbReference type="ARBA" id="ARBA00022989"/>
    </source>
</evidence>
<keyword evidence="13" id="KW-1185">Reference proteome</keyword>
<organism evidence="12 13">
    <name type="scientific">Castanea mollissima</name>
    <name type="common">Chinese chestnut</name>
    <dbReference type="NCBI Taxonomy" id="60419"/>
    <lineage>
        <taxon>Eukaryota</taxon>
        <taxon>Viridiplantae</taxon>
        <taxon>Streptophyta</taxon>
        <taxon>Embryophyta</taxon>
        <taxon>Tracheophyta</taxon>
        <taxon>Spermatophyta</taxon>
        <taxon>Magnoliopsida</taxon>
        <taxon>eudicotyledons</taxon>
        <taxon>Gunneridae</taxon>
        <taxon>Pentapetalae</taxon>
        <taxon>rosids</taxon>
        <taxon>fabids</taxon>
        <taxon>Fagales</taxon>
        <taxon>Fagaceae</taxon>
        <taxon>Castanea</taxon>
    </lineage>
</organism>
<comment type="subcellular location">
    <subcellularLocation>
        <location evidence="1">Membrane</location>
        <topology evidence="1">Single-pass type I membrane protein</topology>
    </subcellularLocation>
</comment>
<reference evidence="12" key="1">
    <citation type="submission" date="2020-03" db="EMBL/GenBank/DDBJ databases">
        <title>Castanea mollissima Vanexum genome sequencing.</title>
        <authorList>
            <person name="Staton M."/>
        </authorList>
    </citation>
    <scope>NUCLEOTIDE SEQUENCE</scope>
    <source>
        <tissue evidence="12">Leaf</tissue>
    </source>
</reference>
<protein>
    <recommendedName>
        <fullName evidence="11">Leucine-rich repeat-containing N-terminal plant-type domain-containing protein</fullName>
    </recommendedName>
</protein>